<evidence type="ECO:0000256" key="5">
    <source>
        <dbReference type="ARBA" id="ARBA00023136"/>
    </source>
</evidence>
<dbReference type="Pfam" id="PF01545">
    <property type="entry name" value="Cation_efflux"/>
    <property type="match status" value="1"/>
</dbReference>
<evidence type="ECO:0000256" key="2">
    <source>
        <dbReference type="ARBA" id="ARBA00022448"/>
    </source>
</evidence>
<dbReference type="GO" id="GO:0016020">
    <property type="term" value="C:membrane"/>
    <property type="evidence" value="ECO:0007669"/>
    <property type="project" value="UniProtKB-SubCell"/>
</dbReference>
<dbReference type="GO" id="GO:0006882">
    <property type="term" value="P:intracellular zinc ion homeostasis"/>
    <property type="evidence" value="ECO:0007669"/>
    <property type="project" value="TreeGrafter"/>
</dbReference>
<dbReference type="SUPFAM" id="SSF161111">
    <property type="entry name" value="Cation efflux protein transmembrane domain-like"/>
    <property type="match status" value="1"/>
</dbReference>
<organism evidence="8 9">
    <name type="scientific">Rhizophlyctis rosea</name>
    <dbReference type="NCBI Taxonomy" id="64517"/>
    <lineage>
        <taxon>Eukaryota</taxon>
        <taxon>Fungi</taxon>
        <taxon>Fungi incertae sedis</taxon>
        <taxon>Chytridiomycota</taxon>
        <taxon>Chytridiomycota incertae sedis</taxon>
        <taxon>Chytridiomycetes</taxon>
        <taxon>Rhizophlyctidales</taxon>
        <taxon>Rhizophlyctidaceae</taxon>
        <taxon>Rhizophlyctis</taxon>
    </lineage>
</organism>
<reference evidence="8" key="1">
    <citation type="submission" date="2020-05" db="EMBL/GenBank/DDBJ databases">
        <title>Phylogenomic resolution of chytrid fungi.</title>
        <authorList>
            <person name="Stajich J.E."/>
            <person name="Amses K."/>
            <person name="Simmons R."/>
            <person name="Seto K."/>
            <person name="Myers J."/>
            <person name="Bonds A."/>
            <person name="Quandt C.A."/>
            <person name="Barry K."/>
            <person name="Liu P."/>
            <person name="Grigoriev I."/>
            <person name="Longcore J.E."/>
            <person name="James T.Y."/>
        </authorList>
    </citation>
    <scope>NUCLEOTIDE SEQUENCE</scope>
    <source>
        <strain evidence="8">JEL0318</strain>
    </source>
</reference>
<dbReference type="GO" id="GO:0008324">
    <property type="term" value="F:monoatomic cation transmembrane transporter activity"/>
    <property type="evidence" value="ECO:0007669"/>
    <property type="project" value="InterPro"/>
</dbReference>
<dbReference type="GO" id="GO:0005783">
    <property type="term" value="C:endoplasmic reticulum"/>
    <property type="evidence" value="ECO:0007669"/>
    <property type="project" value="TreeGrafter"/>
</dbReference>
<comment type="caution">
    <text evidence="8">The sequence shown here is derived from an EMBL/GenBank/DDBJ whole genome shotgun (WGS) entry which is preliminary data.</text>
</comment>
<name>A0AAD5WZ90_9FUNG</name>
<keyword evidence="3 6" id="KW-0812">Transmembrane</keyword>
<gene>
    <name evidence="8" type="ORF">HK097_011412</name>
</gene>
<feature type="transmembrane region" description="Helical" evidence="6">
    <location>
        <begin position="128"/>
        <end position="146"/>
    </location>
</feature>
<comment type="subcellular location">
    <subcellularLocation>
        <location evidence="1">Membrane</location>
        <topology evidence="1">Multi-pass membrane protein</topology>
    </subcellularLocation>
</comment>
<evidence type="ECO:0000256" key="3">
    <source>
        <dbReference type="ARBA" id="ARBA00022692"/>
    </source>
</evidence>
<accession>A0AAD5WZ90</accession>
<proteinExistence type="predicted"/>
<dbReference type="Gene3D" id="1.20.1510.10">
    <property type="entry name" value="Cation efflux protein transmembrane domain"/>
    <property type="match status" value="1"/>
</dbReference>
<feature type="domain" description="Cation efflux protein transmembrane" evidence="7">
    <location>
        <begin position="2"/>
        <end position="153"/>
    </location>
</feature>
<evidence type="ECO:0000256" key="6">
    <source>
        <dbReference type="SAM" id="Phobius"/>
    </source>
</evidence>
<dbReference type="EMBL" id="JADGJD010000936">
    <property type="protein sequence ID" value="KAJ3047579.1"/>
    <property type="molecule type" value="Genomic_DNA"/>
</dbReference>
<dbReference type="InterPro" id="IPR040177">
    <property type="entry name" value="SLC30A9"/>
</dbReference>
<protein>
    <recommendedName>
        <fullName evidence="7">Cation efflux protein transmembrane domain-containing protein</fullName>
    </recommendedName>
</protein>
<dbReference type="PANTHER" id="PTHR13414:SF9">
    <property type="entry name" value="PROTON-COUPLED ZINC ANTIPORTER SLC30A9, MITOCHONDRIAL"/>
    <property type="match status" value="1"/>
</dbReference>
<keyword evidence="4 6" id="KW-1133">Transmembrane helix</keyword>
<dbReference type="InterPro" id="IPR027469">
    <property type="entry name" value="Cation_efflux_TMD_sf"/>
</dbReference>
<keyword evidence="2" id="KW-0813">Transport</keyword>
<dbReference type="PANTHER" id="PTHR13414">
    <property type="entry name" value="HUEL-CATION TRANSPORTER"/>
    <property type="match status" value="1"/>
</dbReference>
<sequence>MHPYGFTNERYAWALVSGVGIFFLGGGVSLYHGISGLFATHELGDMTSSWIVLGASLLFEGGTMTYAFRHIKKSAEAAGVSVWDYLKRGADPTAVQVFMEDCAAVTGVAIAATCLTLSNVFNNPMIDSLGSISIGVLLTGVAMFLIRRNVAGLVGTRMEEGKEQEIVKLLADDPVIDSVEDVKSTSMGPEWARFKAEILIDGEEVTRRYISRNPQEFAQEVEKLKELKTPEDVEEWLVKKGGRIVSSLGNEVDRIELNIKTKRPEVKHIDLEM</sequence>
<evidence type="ECO:0000313" key="9">
    <source>
        <dbReference type="Proteomes" id="UP001212841"/>
    </source>
</evidence>
<feature type="transmembrane region" description="Helical" evidence="6">
    <location>
        <begin position="12"/>
        <end position="34"/>
    </location>
</feature>
<dbReference type="GO" id="GO:0006829">
    <property type="term" value="P:zinc ion transport"/>
    <property type="evidence" value="ECO:0007669"/>
    <property type="project" value="InterPro"/>
</dbReference>
<dbReference type="AlphaFoldDB" id="A0AAD5WZ90"/>
<evidence type="ECO:0000259" key="7">
    <source>
        <dbReference type="Pfam" id="PF01545"/>
    </source>
</evidence>
<feature type="transmembrane region" description="Helical" evidence="6">
    <location>
        <begin position="46"/>
        <end position="68"/>
    </location>
</feature>
<evidence type="ECO:0000256" key="4">
    <source>
        <dbReference type="ARBA" id="ARBA00022989"/>
    </source>
</evidence>
<dbReference type="InterPro" id="IPR058533">
    <property type="entry name" value="Cation_efflux_TM"/>
</dbReference>
<dbReference type="Proteomes" id="UP001212841">
    <property type="component" value="Unassembled WGS sequence"/>
</dbReference>
<keyword evidence="9" id="KW-1185">Reference proteome</keyword>
<evidence type="ECO:0000256" key="1">
    <source>
        <dbReference type="ARBA" id="ARBA00004141"/>
    </source>
</evidence>
<keyword evidence="5 6" id="KW-0472">Membrane</keyword>
<evidence type="ECO:0000313" key="8">
    <source>
        <dbReference type="EMBL" id="KAJ3047579.1"/>
    </source>
</evidence>